<proteinExistence type="inferred from homology"/>
<dbReference type="Proteomes" id="UP001314205">
    <property type="component" value="Unassembled WGS sequence"/>
</dbReference>
<accession>A0AAV1M5M0</accession>
<evidence type="ECO:0000313" key="5">
    <source>
        <dbReference type="Proteomes" id="UP001314205"/>
    </source>
</evidence>
<dbReference type="InterPro" id="IPR002635">
    <property type="entry name" value="Chorion"/>
</dbReference>
<comment type="caution">
    <text evidence="4">The sequence shown here is derived from an EMBL/GenBank/DDBJ whole genome shotgun (WGS) entry which is preliminary data.</text>
</comment>
<dbReference type="AlphaFoldDB" id="A0AAV1M5M0"/>
<dbReference type="GO" id="GO:0007304">
    <property type="term" value="P:chorion-containing eggshell formation"/>
    <property type="evidence" value="ECO:0007669"/>
    <property type="project" value="InterPro"/>
</dbReference>
<evidence type="ECO:0008006" key="6">
    <source>
        <dbReference type="Google" id="ProtNLM"/>
    </source>
</evidence>
<organism evidence="4 5">
    <name type="scientific">Parnassius mnemosyne</name>
    <name type="common">clouded apollo</name>
    <dbReference type="NCBI Taxonomy" id="213953"/>
    <lineage>
        <taxon>Eukaryota</taxon>
        <taxon>Metazoa</taxon>
        <taxon>Ecdysozoa</taxon>
        <taxon>Arthropoda</taxon>
        <taxon>Hexapoda</taxon>
        <taxon>Insecta</taxon>
        <taxon>Pterygota</taxon>
        <taxon>Neoptera</taxon>
        <taxon>Endopterygota</taxon>
        <taxon>Lepidoptera</taxon>
        <taxon>Glossata</taxon>
        <taxon>Ditrysia</taxon>
        <taxon>Papilionoidea</taxon>
        <taxon>Papilionidae</taxon>
        <taxon>Parnassiinae</taxon>
        <taxon>Parnassini</taxon>
        <taxon>Parnassius</taxon>
        <taxon>Driopa</taxon>
    </lineage>
</organism>
<dbReference type="Pfam" id="PF01723">
    <property type="entry name" value="Chorion_1"/>
    <property type="match status" value="1"/>
</dbReference>
<gene>
    <name evidence="4" type="ORF">PARMNEM_LOCUS21367</name>
</gene>
<comment type="similarity">
    <text evidence="1 3">Belongs to the chorion protein family.</text>
</comment>
<dbReference type="GO" id="GO:0042600">
    <property type="term" value="C:egg chorion"/>
    <property type="evidence" value="ECO:0007669"/>
    <property type="project" value="InterPro"/>
</dbReference>
<keyword evidence="2" id="KW-0677">Repeat</keyword>
<reference evidence="4 5" key="1">
    <citation type="submission" date="2023-11" db="EMBL/GenBank/DDBJ databases">
        <authorList>
            <person name="Hedman E."/>
            <person name="Englund M."/>
            <person name="Stromberg M."/>
            <person name="Nyberg Akerstrom W."/>
            <person name="Nylinder S."/>
            <person name="Jareborg N."/>
            <person name="Kallberg Y."/>
            <person name="Kronander E."/>
        </authorList>
    </citation>
    <scope>NUCLEOTIDE SEQUENCE [LARGE SCALE GENOMIC DNA]</scope>
</reference>
<dbReference type="GO" id="GO:0005213">
    <property type="term" value="F:structural constituent of egg chorion"/>
    <property type="evidence" value="ECO:0007669"/>
    <property type="project" value="InterPro"/>
</dbReference>
<evidence type="ECO:0000313" key="4">
    <source>
        <dbReference type="EMBL" id="CAK1602938.1"/>
    </source>
</evidence>
<evidence type="ECO:0000256" key="1">
    <source>
        <dbReference type="ARBA" id="ARBA00005906"/>
    </source>
</evidence>
<dbReference type="EMBL" id="CAVLGL010000148">
    <property type="protein sequence ID" value="CAK1602938.1"/>
    <property type="molecule type" value="Genomic_DNA"/>
</dbReference>
<protein>
    <recommendedName>
        <fullName evidence="6">Chorion class B protein Ld10</fullName>
    </recommendedName>
</protein>
<evidence type="ECO:0000256" key="3">
    <source>
        <dbReference type="RuleBase" id="RU004378"/>
    </source>
</evidence>
<keyword evidence="5" id="KW-1185">Reference proteome</keyword>
<name>A0AAV1M5M0_9NEOP</name>
<sequence>MYNPELAKTIVDKLTPTLRYRYYDFSAMQPREDPCLIKIEKFFKREAELCGPYALPEQMTPPITAAPQRKTQRINNVTEKTYIPRCVTISAYCLGNGLAYEVPLAAAAPCAAATAPCGGLGWAGYGAGCGLAAIPTASGGGFPVSSASPIPPVGVSVLSENEIAGILAAGGELPFLGTVGLEGVLPTVGAGAVSYGCGDGAVGIVSEDIAPAWGYPAATGLAYGPGLAAGIGYGPAIAGRPFGGCGCGIY</sequence>
<evidence type="ECO:0000256" key="2">
    <source>
        <dbReference type="ARBA" id="ARBA00022737"/>
    </source>
</evidence>